<dbReference type="EMBL" id="JADBJN010000003">
    <property type="protein sequence ID" value="KAG5670995.1"/>
    <property type="molecule type" value="Genomic_DNA"/>
</dbReference>
<keyword evidence="2" id="KW-1133">Transmembrane helix</keyword>
<keyword evidence="2" id="KW-0472">Membrane</keyword>
<feature type="transmembrane region" description="Helical" evidence="2">
    <location>
        <begin position="142"/>
        <end position="161"/>
    </location>
</feature>
<name>A0A9J6BNJ3_POLVA</name>
<accession>A0A9J6BNJ3</accession>
<reference evidence="3" key="1">
    <citation type="submission" date="2021-03" db="EMBL/GenBank/DDBJ databases">
        <title>Chromosome level genome of the anhydrobiotic midge Polypedilum vanderplanki.</title>
        <authorList>
            <person name="Yoshida Y."/>
            <person name="Kikawada T."/>
            <person name="Gusev O."/>
        </authorList>
    </citation>
    <scope>NUCLEOTIDE SEQUENCE</scope>
    <source>
        <strain evidence="3">NIAS01</strain>
        <tissue evidence="3">Whole body or cell culture</tissue>
    </source>
</reference>
<feature type="transmembrane region" description="Helical" evidence="2">
    <location>
        <begin position="66"/>
        <end position="86"/>
    </location>
</feature>
<organism evidence="3 4">
    <name type="scientific">Polypedilum vanderplanki</name>
    <name type="common">Sleeping chironomid midge</name>
    <dbReference type="NCBI Taxonomy" id="319348"/>
    <lineage>
        <taxon>Eukaryota</taxon>
        <taxon>Metazoa</taxon>
        <taxon>Ecdysozoa</taxon>
        <taxon>Arthropoda</taxon>
        <taxon>Hexapoda</taxon>
        <taxon>Insecta</taxon>
        <taxon>Pterygota</taxon>
        <taxon>Neoptera</taxon>
        <taxon>Endopterygota</taxon>
        <taxon>Diptera</taxon>
        <taxon>Nematocera</taxon>
        <taxon>Chironomoidea</taxon>
        <taxon>Chironomidae</taxon>
        <taxon>Chironominae</taxon>
        <taxon>Polypedilum</taxon>
        <taxon>Polypedilum</taxon>
    </lineage>
</organism>
<proteinExistence type="predicted"/>
<keyword evidence="4" id="KW-1185">Reference proteome</keyword>
<gene>
    <name evidence="3" type="ORF">PVAND_001220</name>
</gene>
<comment type="caution">
    <text evidence="3">The sequence shown here is derived from an EMBL/GenBank/DDBJ whole genome shotgun (WGS) entry which is preliminary data.</text>
</comment>
<sequence length="175" mass="20194">MCTIDKNSKLYGELTSALQTLEKINSSKTQFKPDLNSSKFQSSKDNHHHQHGLKFTEKKDESNVKYILEIHSIFFVLLSMLLGAILKVTSCILESIIRKCEGLILSRITNFWNGGQQKFTYNFINFKVLFENIVQNFNRNKGLTLIELLFLIVAAIFVKIIHQFVKLMLLKVPIN</sequence>
<evidence type="ECO:0000313" key="3">
    <source>
        <dbReference type="EMBL" id="KAG5670995.1"/>
    </source>
</evidence>
<evidence type="ECO:0000313" key="4">
    <source>
        <dbReference type="Proteomes" id="UP001107558"/>
    </source>
</evidence>
<keyword evidence="2" id="KW-0812">Transmembrane</keyword>
<evidence type="ECO:0000256" key="1">
    <source>
        <dbReference type="SAM" id="MobiDB-lite"/>
    </source>
</evidence>
<evidence type="ECO:0000256" key="2">
    <source>
        <dbReference type="SAM" id="Phobius"/>
    </source>
</evidence>
<dbReference type="Proteomes" id="UP001107558">
    <property type="component" value="Chromosome 3"/>
</dbReference>
<feature type="region of interest" description="Disordered" evidence="1">
    <location>
        <begin position="30"/>
        <end position="56"/>
    </location>
</feature>
<feature type="compositionally biased region" description="Polar residues" evidence="1">
    <location>
        <begin position="30"/>
        <end position="43"/>
    </location>
</feature>
<protein>
    <submittedName>
        <fullName evidence="3">Uncharacterized protein</fullName>
    </submittedName>
</protein>
<dbReference type="AlphaFoldDB" id="A0A9J6BNJ3"/>